<feature type="compositionally biased region" description="Basic and acidic residues" evidence="1">
    <location>
        <begin position="51"/>
        <end position="60"/>
    </location>
</feature>
<dbReference type="InterPro" id="IPR052292">
    <property type="entry name" value="Glucose_repression_reg"/>
</dbReference>
<dbReference type="PANTHER" id="PTHR28051">
    <property type="entry name" value="PROTEIN MTL1-RELATED"/>
    <property type="match status" value="1"/>
</dbReference>
<keyword evidence="3" id="KW-1185">Reference proteome</keyword>
<feature type="region of interest" description="Disordered" evidence="1">
    <location>
        <begin position="462"/>
        <end position="489"/>
    </location>
</feature>
<dbReference type="GO" id="GO:0005773">
    <property type="term" value="C:vacuole"/>
    <property type="evidence" value="ECO:0007669"/>
    <property type="project" value="GOC"/>
</dbReference>
<comment type="caution">
    <text evidence="2">The sequence shown here is derived from an EMBL/GenBank/DDBJ whole genome shotgun (WGS) entry which is preliminary data.</text>
</comment>
<dbReference type="GO" id="GO:0042149">
    <property type="term" value="P:cellular response to glucose starvation"/>
    <property type="evidence" value="ECO:0007669"/>
    <property type="project" value="TreeGrafter"/>
</dbReference>
<evidence type="ECO:0008006" key="4">
    <source>
        <dbReference type="Google" id="ProtNLM"/>
    </source>
</evidence>
<dbReference type="EMBL" id="MVBO01000013">
    <property type="protein sequence ID" value="OZJ05595.1"/>
    <property type="molecule type" value="Genomic_DNA"/>
</dbReference>
<evidence type="ECO:0000256" key="1">
    <source>
        <dbReference type="SAM" id="MobiDB-lite"/>
    </source>
</evidence>
<dbReference type="Proteomes" id="UP000242875">
    <property type="component" value="Unassembled WGS sequence"/>
</dbReference>
<dbReference type="GO" id="GO:0007039">
    <property type="term" value="P:protein catabolic process in the vacuole"/>
    <property type="evidence" value="ECO:0007669"/>
    <property type="project" value="TreeGrafter"/>
</dbReference>
<sequence>MYKSTSDFAVERDRQEGFMEGRPTIGKHDPTDSWADHDPRFTQYPSPQRDLAGHDPDRMPRRPHLLYPLPHHANHSFSHRLSYPQHPYQAPHYVDYLAHDFAISDLIASWHALSKASRKANIRQRYAHPSVTDEPLKIFSDELSASGYKGREARLENACWRAWTQKMSHLSKVHPEDLNWLKDHDTTWLYGPLYTAEPTPNTVYTEPSTPTCPTLSMIPITPNDDANSHYSPEFADALQKGQRGIRLKSVLKKRSLSDILRGYSTSMTALSRLITSPLSPQQDDVPFYSHEQQEIDDTPSLTTTAATSPTANSEYLGFMPRPKLRFSERVEQCMALENESHSSFDSMEVETSAQSPWKIDKTDLAYRSGTPRKHRHNILDITEFDDDDDGDCALVMTIQHQVEPEDVGASPASPNGREGEHMDGEARRFRSPTSIVKLAPTWLKDEPTQSRSSFIGREYPYAHGQEWPNHGRRRSRDADIPPSLQPASVRQVASTLSRYFFGYGGPRASESETGQGSTEGSSQRGRPWWKRTLLAVRDRLVPEEDTLFTDAKGDDSDDSVSFYKGRPRPSLDTLDDLLASQTFSLSSGRFGRLHRSADCSASSISSDSFLDPRLAASPPVSLDWDDDDYPDLGNTALDVQLGLNGNASISSLDVSIASDEGTRGAFLDEVKGLSSWLGGLLG</sequence>
<evidence type="ECO:0000313" key="3">
    <source>
        <dbReference type="Proteomes" id="UP000242875"/>
    </source>
</evidence>
<feature type="compositionally biased region" description="Basic and acidic residues" evidence="1">
    <location>
        <begin position="9"/>
        <end position="19"/>
    </location>
</feature>
<dbReference type="AlphaFoldDB" id="A0A261Y4Q9"/>
<proteinExistence type="predicted"/>
<feature type="region of interest" description="Disordered" evidence="1">
    <location>
        <begin position="505"/>
        <end position="526"/>
    </location>
</feature>
<feature type="region of interest" description="Disordered" evidence="1">
    <location>
        <begin position="1"/>
        <end position="60"/>
    </location>
</feature>
<dbReference type="OrthoDB" id="5563539at2759"/>
<organism evidence="2 3">
    <name type="scientific">Bifiguratus adelaidae</name>
    <dbReference type="NCBI Taxonomy" id="1938954"/>
    <lineage>
        <taxon>Eukaryota</taxon>
        <taxon>Fungi</taxon>
        <taxon>Fungi incertae sedis</taxon>
        <taxon>Mucoromycota</taxon>
        <taxon>Mucoromycotina</taxon>
        <taxon>Endogonomycetes</taxon>
        <taxon>Endogonales</taxon>
        <taxon>Endogonales incertae sedis</taxon>
        <taxon>Bifiguratus</taxon>
    </lineage>
</organism>
<feature type="compositionally biased region" description="Basic and acidic residues" evidence="1">
    <location>
        <begin position="26"/>
        <end position="40"/>
    </location>
</feature>
<feature type="region of interest" description="Disordered" evidence="1">
    <location>
        <begin position="404"/>
        <end position="427"/>
    </location>
</feature>
<reference evidence="2 3" key="1">
    <citation type="journal article" date="2017" name="Mycologia">
        <title>Bifiguratus adelaidae, gen. et sp. nov., a new member of Mucoromycotina in endophytic and soil-dwelling habitats.</title>
        <authorList>
            <person name="Torres-Cruz T.J."/>
            <person name="Billingsley Tobias T.L."/>
            <person name="Almatruk M."/>
            <person name="Hesse C."/>
            <person name="Kuske C.R."/>
            <person name="Desiro A."/>
            <person name="Benucci G.M."/>
            <person name="Bonito G."/>
            <person name="Stajich J.E."/>
            <person name="Dunlap C."/>
            <person name="Arnold A.E."/>
            <person name="Porras-Alfaro A."/>
        </authorList>
    </citation>
    <scope>NUCLEOTIDE SEQUENCE [LARGE SCALE GENOMIC DNA]</scope>
    <source>
        <strain evidence="2 3">AZ0501</strain>
    </source>
</reference>
<dbReference type="PANTHER" id="PTHR28051:SF1">
    <property type="entry name" value="PROTEIN MTL1-RELATED"/>
    <property type="match status" value="1"/>
</dbReference>
<feature type="compositionally biased region" description="Low complexity" evidence="1">
    <location>
        <begin position="511"/>
        <end position="526"/>
    </location>
</feature>
<evidence type="ECO:0000313" key="2">
    <source>
        <dbReference type="EMBL" id="OZJ05595.1"/>
    </source>
</evidence>
<protein>
    <recommendedName>
        <fullName evidence="4">Nitrogen regulatory protein areA GATA-like domain-containing protein</fullName>
    </recommendedName>
</protein>
<feature type="compositionally biased region" description="Basic and acidic residues" evidence="1">
    <location>
        <begin position="417"/>
        <end position="427"/>
    </location>
</feature>
<name>A0A261Y4Q9_9FUNG</name>
<accession>A0A261Y4Q9</accession>
<gene>
    <name evidence="2" type="ORF">BZG36_01703</name>
</gene>